<dbReference type="EMBL" id="SMOL01000559">
    <property type="protein sequence ID" value="KAB2606315.1"/>
    <property type="molecule type" value="Genomic_DNA"/>
</dbReference>
<sequence length="72" mass="7555">MVMIENEVGDDQRDLNVNGGGPKSSWRTPVSFDAPLMAPESWPAPADAHRPKSLNAAAKPPAAQPSPLPAPV</sequence>
<accession>A0A5N5FT62</accession>
<evidence type="ECO:0000256" key="1">
    <source>
        <dbReference type="SAM" id="MobiDB-lite"/>
    </source>
</evidence>
<reference evidence="2 3" key="1">
    <citation type="submission" date="2019-09" db="EMBL/GenBank/DDBJ databases">
        <authorList>
            <person name="Ou C."/>
        </authorList>
    </citation>
    <scope>NUCLEOTIDE SEQUENCE [LARGE SCALE GENOMIC DNA]</scope>
    <source>
        <strain evidence="2">S2</strain>
        <tissue evidence="2">Leaf</tissue>
    </source>
</reference>
<name>A0A5N5FT62_9ROSA</name>
<gene>
    <name evidence="2" type="ORF">D8674_006032</name>
</gene>
<dbReference type="Proteomes" id="UP000327157">
    <property type="component" value="Chromosome 11"/>
</dbReference>
<proteinExistence type="predicted"/>
<evidence type="ECO:0000313" key="3">
    <source>
        <dbReference type="Proteomes" id="UP000327157"/>
    </source>
</evidence>
<reference evidence="3" key="2">
    <citation type="submission" date="2019-10" db="EMBL/GenBank/DDBJ databases">
        <title>A de novo genome assembly of a pear dwarfing rootstock.</title>
        <authorList>
            <person name="Wang F."/>
            <person name="Wang J."/>
            <person name="Li S."/>
            <person name="Zhang Y."/>
            <person name="Fang M."/>
            <person name="Ma L."/>
            <person name="Zhao Y."/>
            <person name="Jiang S."/>
        </authorList>
    </citation>
    <scope>NUCLEOTIDE SEQUENCE [LARGE SCALE GENOMIC DNA]</scope>
</reference>
<evidence type="ECO:0000313" key="2">
    <source>
        <dbReference type="EMBL" id="KAB2606315.1"/>
    </source>
</evidence>
<feature type="region of interest" description="Disordered" evidence="1">
    <location>
        <begin position="1"/>
        <end position="72"/>
    </location>
</feature>
<organism evidence="2 3">
    <name type="scientific">Pyrus ussuriensis x Pyrus communis</name>
    <dbReference type="NCBI Taxonomy" id="2448454"/>
    <lineage>
        <taxon>Eukaryota</taxon>
        <taxon>Viridiplantae</taxon>
        <taxon>Streptophyta</taxon>
        <taxon>Embryophyta</taxon>
        <taxon>Tracheophyta</taxon>
        <taxon>Spermatophyta</taxon>
        <taxon>Magnoliopsida</taxon>
        <taxon>eudicotyledons</taxon>
        <taxon>Gunneridae</taxon>
        <taxon>Pentapetalae</taxon>
        <taxon>rosids</taxon>
        <taxon>fabids</taxon>
        <taxon>Rosales</taxon>
        <taxon>Rosaceae</taxon>
        <taxon>Amygdaloideae</taxon>
        <taxon>Maleae</taxon>
        <taxon>Pyrus</taxon>
    </lineage>
</organism>
<reference evidence="2 3" key="3">
    <citation type="submission" date="2019-11" db="EMBL/GenBank/DDBJ databases">
        <title>A de novo genome assembly of a pear dwarfing rootstock.</title>
        <authorList>
            <person name="Wang F."/>
            <person name="Wang J."/>
            <person name="Li S."/>
            <person name="Zhang Y."/>
            <person name="Fang M."/>
            <person name="Ma L."/>
            <person name="Zhao Y."/>
            <person name="Jiang S."/>
        </authorList>
    </citation>
    <scope>NUCLEOTIDE SEQUENCE [LARGE SCALE GENOMIC DNA]</scope>
    <source>
        <strain evidence="2">S2</strain>
        <tissue evidence="2">Leaf</tissue>
    </source>
</reference>
<keyword evidence="3" id="KW-1185">Reference proteome</keyword>
<protein>
    <submittedName>
        <fullName evidence="2">La-related protein 1A</fullName>
    </submittedName>
</protein>
<feature type="compositionally biased region" description="Pro residues" evidence="1">
    <location>
        <begin position="62"/>
        <end position="72"/>
    </location>
</feature>
<comment type="caution">
    <text evidence="2">The sequence shown here is derived from an EMBL/GenBank/DDBJ whole genome shotgun (WGS) entry which is preliminary data.</text>
</comment>
<dbReference type="AlphaFoldDB" id="A0A5N5FT62"/>